<comment type="caution">
    <text evidence="9">The sequence shown here is derived from an EMBL/GenBank/DDBJ whole genome shotgun (WGS) entry which is preliminary data.</text>
</comment>
<dbReference type="AlphaFoldDB" id="A0AAD5X289"/>
<dbReference type="Gene3D" id="1.10.506.10">
    <property type="entry name" value="GTPase Activation - p120gap, domain 1"/>
    <property type="match status" value="2"/>
</dbReference>
<feature type="region of interest" description="Disordered" evidence="4">
    <location>
        <begin position="1068"/>
        <end position="1200"/>
    </location>
</feature>
<feature type="compositionally biased region" description="Low complexity" evidence="4">
    <location>
        <begin position="986"/>
        <end position="1000"/>
    </location>
</feature>
<feature type="domain" description="Ras-GAP" evidence="7">
    <location>
        <begin position="619"/>
        <end position="816"/>
    </location>
</feature>
<dbReference type="SUPFAM" id="SSF50729">
    <property type="entry name" value="PH domain-like"/>
    <property type="match status" value="1"/>
</dbReference>
<gene>
    <name evidence="9" type="primary">RASA1_2</name>
    <name evidence="9" type="ORF">HK097_007437</name>
</gene>
<dbReference type="PROSITE" id="PS51741">
    <property type="entry name" value="F_BAR"/>
    <property type="match status" value="1"/>
</dbReference>
<name>A0AAD5X289_9FUNG</name>
<dbReference type="PROSITE" id="PS50003">
    <property type="entry name" value="PH_DOMAIN"/>
    <property type="match status" value="1"/>
</dbReference>
<feature type="compositionally biased region" description="Gly residues" evidence="4">
    <location>
        <begin position="950"/>
        <end position="970"/>
    </location>
</feature>
<dbReference type="Pfam" id="PF00616">
    <property type="entry name" value="RasGAP"/>
    <property type="match status" value="1"/>
</dbReference>
<feature type="compositionally biased region" description="Polar residues" evidence="4">
    <location>
        <begin position="1127"/>
        <end position="1145"/>
    </location>
</feature>
<organism evidence="9 10">
    <name type="scientific">Rhizophlyctis rosea</name>
    <dbReference type="NCBI Taxonomy" id="64517"/>
    <lineage>
        <taxon>Eukaryota</taxon>
        <taxon>Fungi</taxon>
        <taxon>Fungi incertae sedis</taxon>
        <taxon>Chytridiomycota</taxon>
        <taxon>Chytridiomycota incertae sedis</taxon>
        <taxon>Chytridiomycetes</taxon>
        <taxon>Rhizophlyctidales</taxon>
        <taxon>Rhizophlyctidaceae</taxon>
        <taxon>Rhizophlyctis</taxon>
    </lineage>
</organism>
<evidence type="ECO:0000259" key="8">
    <source>
        <dbReference type="PROSITE" id="PS51741"/>
    </source>
</evidence>
<evidence type="ECO:0000256" key="1">
    <source>
        <dbReference type="ARBA" id="ARBA00022468"/>
    </source>
</evidence>
<dbReference type="GO" id="GO:0005096">
    <property type="term" value="F:GTPase activator activity"/>
    <property type="evidence" value="ECO:0007669"/>
    <property type="project" value="UniProtKB-KW"/>
</dbReference>
<evidence type="ECO:0000256" key="3">
    <source>
        <dbReference type="SAM" id="Coils"/>
    </source>
</evidence>
<dbReference type="Gene3D" id="2.30.29.30">
    <property type="entry name" value="Pleckstrin-homology domain (PH domain)/Phosphotyrosine-binding domain (PTB)"/>
    <property type="match status" value="1"/>
</dbReference>
<feature type="domain" description="F-BAR" evidence="8">
    <location>
        <begin position="1"/>
        <end position="274"/>
    </location>
</feature>
<evidence type="ECO:0000259" key="7">
    <source>
        <dbReference type="PROSITE" id="PS50018"/>
    </source>
</evidence>
<dbReference type="SMART" id="SM00323">
    <property type="entry name" value="RasGAP"/>
    <property type="match status" value="1"/>
</dbReference>
<dbReference type="InterPro" id="IPR039360">
    <property type="entry name" value="Ras_GTPase"/>
</dbReference>
<dbReference type="SMART" id="SM00239">
    <property type="entry name" value="C2"/>
    <property type="match status" value="1"/>
</dbReference>
<dbReference type="InterPro" id="IPR008936">
    <property type="entry name" value="Rho_GTPase_activation_prot"/>
</dbReference>
<dbReference type="PROSITE" id="PS50004">
    <property type="entry name" value="C2"/>
    <property type="match status" value="1"/>
</dbReference>
<sequence>MTLESIAEFADESTQQFREFAAFLRERQRLEAEYGQSLELCQNYLRNVWDLSSPVDARTKAVAMQNLEGPKAQLLSMTLWSTIIDCVDRINRTAEAHIALSTGLGGVILEPFDNRIKDMAAARKRHTDKGKQLSKILQDAYTEFRRAKQDFDTSQTQASEIIDSLSKAQLNAESKKKELEKLQQKATQALERAGQTAEVLRQCEVKRNKAQQEYFSTMVPALHKEIREYETQRHRTATRLLEDLTYLEQSTADVYQGAAKGWEEAKAELDVEKDIALFVDQHLVTEDKHFSSISVRSLLKPLKAGRVLLRKGDNAPGWTRQYLVLMAEDRLLYFFDREDSEQPREVMKLGTNTQAYSVDDSYFNRANCFQIILDPRAPDKSSTGASSQLSTPQQSQSRIIYNLIAESQNDKEEWISALRLFCFCCAKCAEAYGYRPPETSILASSELLSSLLKEGTGGTNLVRSLHLWVMEAKELVGPKGANPYAVVLFNDIKQAKSSVKSGESVFWGEEFVFSDIPPCRTRLRLLFFSSSNTRLQRDIEIGYVSINLSMLRTGKKVEEWYTIKPFQRTGSESVGAVRIAYKITNEQSLPMSSYSEFLEVVTEPSLSCITFVGKFLNQQREEFAKVMLSILVAYERDLESIKTLTRNEIQSTDDPNILFRGNSIATKMVDVYMKLLGMEYLRSTLTSLIRGVYTSKFSCEVDPNRLPQAKDTSVQVTRNWKRLLTQVTIFWEAIQKSVDKIPRELITVFSNIAASAHDKFKEERTKYVSVSGFIFLRFFVPAILAPKLFGIMAEHPDATTSRTLTLIGKILQNLANLSEFEGKESYMSPCNAWIAEQNPTMRQFIDTVSTPPSPDAPSARKPRIDIRRETTILHQFFSEKMPDLRADESATRNPQIQLLIPIMEKLDEAKQQMKAEQQPVMGPLPIIPVPDEPLSPTVIVEDMLVTGGYVVGGSPGRDGEATEGGGGRDSGGIREPGAGQRQRMASLTRRSSDSSTNSPDSRAKSILTSASKSIRGRPVSMMMGKDGTGMKDFVSKLGSRVNDSPMQTQQSYQDGLLSNAIAAVDDEDFGVPSLPRPTGSTDGDQSEVSSRRNTIVQKMHPRTISAGSMRSLHRAPSSTLAAPPTTGPSSSINSATDVAETSSGSVHGEESLTPHPPDSDPDTPKASKKGSNPFFRNKMGATIKNLLSGKTGSEAGNAKV</sequence>
<feature type="coiled-coil region" evidence="3">
    <location>
        <begin position="162"/>
        <end position="196"/>
    </location>
</feature>
<dbReference type="SUPFAM" id="SSF49562">
    <property type="entry name" value="C2 domain (Calcium/lipid-binding domain, CaLB)"/>
    <property type="match status" value="1"/>
</dbReference>
<keyword evidence="10" id="KW-1185">Reference proteome</keyword>
<dbReference type="InterPro" id="IPR000008">
    <property type="entry name" value="C2_dom"/>
</dbReference>
<dbReference type="Proteomes" id="UP001212841">
    <property type="component" value="Unassembled WGS sequence"/>
</dbReference>
<dbReference type="InterPro" id="IPR011993">
    <property type="entry name" value="PH-like_dom_sf"/>
</dbReference>
<feature type="domain" description="C2" evidence="6">
    <location>
        <begin position="443"/>
        <end position="561"/>
    </location>
</feature>
<feature type="compositionally biased region" description="Polar residues" evidence="4">
    <location>
        <begin position="1078"/>
        <end position="1096"/>
    </location>
</feature>
<reference evidence="9" key="1">
    <citation type="submission" date="2020-05" db="EMBL/GenBank/DDBJ databases">
        <title>Phylogenomic resolution of chytrid fungi.</title>
        <authorList>
            <person name="Stajich J.E."/>
            <person name="Amses K."/>
            <person name="Simmons R."/>
            <person name="Seto K."/>
            <person name="Myers J."/>
            <person name="Bonds A."/>
            <person name="Quandt C.A."/>
            <person name="Barry K."/>
            <person name="Liu P."/>
            <person name="Grigoriev I."/>
            <person name="Longcore J.E."/>
            <person name="James T.Y."/>
        </authorList>
    </citation>
    <scope>NUCLEOTIDE SEQUENCE</scope>
    <source>
        <strain evidence="9">JEL0318</strain>
    </source>
</reference>
<evidence type="ECO:0000256" key="4">
    <source>
        <dbReference type="SAM" id="MobiDB-lite"/>
    </source>
</evidence>
<dbReference type="Pfam" id="PF00169">
    <property type="entry name" value="PH"/>
    <property type="match status" value="1"/>
</dbReference>
<protein>
    <submittedName>
        <fullName evidence="9">Ras GTPase-activating protein 1</fullName>
    </submittedName>
</protein>
<dbReference type="SUPFAM" id="SSF48350">
    <property type="entry name" value="GTPase activation domain, GAP"/>
    <property type="match status" value="1"/>
</dbReference>
<evidence type="ECO:0000313" key="9">
    <source>
        <dbReference type="EMBL" id="KAJ3051557.1"/>
    </source>
</evidence>
<evidence type="ECO:0000259" key="6">
    <source>
        <dbReference type="PROSITE" id="PS50004"/>
    </source>
</evidence>
<evidence type="ECO:0000259" key="5">
    <source>
        <dbReference type="PROSITE" id="PS50003"/>
    </source>
</evidence>
<dbReference type="PANTHER" id="PTHR10194">
    <property type="entry name" value="RAS GTPASE-ACTIVATING PROTEINS"/>
    <property type="match status" value="1"/>
</dbReference>
<dbReference type="InterPro" id="IPR031160">
    <property type="entry name" value="F_BAR_dom"/>
</dbReference>
<dbReference type="PROSITE" id="PS50018">
    <property type="entry name" value="RAS_GTPASE_ACTIV_2"/>
    <property type="match status" value="1"/>
</dbReference>
<dbReference type="Gene3D" id="1.20.1270.60">
    <property type="entry name" value="Arfaptin homology (AH) domain/BAR domain"/>
    <property type="match status" value="1"/>
</dbReference>
<proteinExistence type="predicted"/>
<dbReference type="InterPro" id="IPR035892">
    <property type="entry name" value="C2_domain_sf"/>
</dbReference>
<dbReference type="InterPro" id="IPR001936">
    <property type="entry name" value="RasGAP_dom"/>
</dbReference>
<feature type="region of interest" description="Disordered" evidence="4">
    <location>
        <begin position="950"/>
        <end position="1030"/>
    </location>
</feature>
<dbReference type="PANTHER" id="PTHR10194:SF60">
    <property type="entry name" value="RAS GTPASE-ACTIVATING PROTEIN RASKOL"/>
    <property type="match status" value="1"/>
</dbReference>
<keyword evidence="1" id="KW-0343">GTPase activation</keyword>
<dbReference type="SMART" id="SM00233">
    <property type="entry name" value="PH"/>
    <property type="match status" value="1"/>
</dbReference>
<dbReference type="Pfam" id="PF00168">
    <property type="entry name" value="C2"/>
    <property type="match status" value="1"/>
</dbReference>
<evidence type="ECO:0000256" key="2">
    <source>
        <dbReference type="PROSITE-ProRule" id="PRU01077"/>
    </source>
</evidence>
<keyword evidence="2 3" id="KW-0175">Coiled coil</keyword>
<dbReference type="InterPro" id="IPR027267">
    <property type="entry name" value="AH/BAR_dom_sf"/>
</dbReference>
<feature type="domain" description="PH" evidence="5">
    <location>
        <begin position="300"/>
        <end position="423"/>
    </location>
</feature>
<dbReference type="InterPro" id="IPR001849">
    <property type="entry name" value="PH_domain"/>
</dbReference>
<dbReference type="SUPFAM" id="SSF103657">
    <property type="entry name" value="BAR/IMD domain-like"/>
    <property type="match status" value="1"/>
</dbReference>
<evidence type="ECO:0000313" key="10">
    <source>
        <dbReference type="Proteomes" id="UP001212841"/>
    </source>
</evidence>
<dbReference type="EMBL" id="JADGJD010000382">
    <property type="protein sequence ID" value="KAJ3051557.1"/>
    <property type="molecule type" value="Genomic_DNA"/>
</dbReference>
<dbReference type="Gene3D" id="2.60.40.150">
    <property type="entry name" value="C2 domain"/>
    <property type="match status" value="1"/>
</dbReference>
<accession>A0AAD5X289</accession>